<evidence type="ECO:0000256" key="1">
    <source>
        <dbReference type="SAM" id="MobiDB-lite"/>
    </source>
</evidence>
<dbReference type="InterPro" id="IPR029071">
    <property type="entry name" value="Ubiquitin-like_domsf"/>
</dbReference>
<organism evidence="3 4">
    <name type="scientific">Dipteronia dyeriana</name>
    <dbReference type="NCBI Taxonomy" id="168575"/>
    <lineage>
        <taxon>Eukaryota</taxon>
        <taxon>Viridiplantae</taxon>
        <taxon>Streptophyta</taxon>
        <taxon>Embryophyta</taxon>
        <taxon>Tracheophyta</taxon>
        <taxon>Spermatophyta</taxon>
        <taxon>Magnoliopsida</taxon>
        <taxon>eudicotyledons</taxon>
        <taxon>Gunneridae</taxon>
        <taxon>Pentapetalae</taxon>
        <taxon>rosids</taxon>
        <taxon>malvids</taxon>
        <taxon>Sapindales</taxon>
        <taxon>Sapindaceae</taxon>
        <taxon>Hippocastanoideae</taxon>
        <taxon>Acereae</taxon>
        <taxon>Dipteronia</taxon>
    </lineage>
</organism>
<accession>A0AAD9TWS3</accession>
<feature type="compositionally biased region" description="Basic and acidic residues" evidence="1">
    <location>
        <begin position="1"/>
        <end position="12"/>
    </location>
</feature>
<gene>
    <name evidence="3" type="ORF">Ddye_018880</name>
</gene>
<evidence type="ECO:0000259" key="2">
    <source>
        <dbReference type="PROSITE" id="PS50053"/>
    </source>
</evidence>
<dbReference type="InterPro" id="IPR000626">
    <property type="entry name" value="Ubiquitin-like_dom"/>
</dbReference>
<evidence type="ECO:0000313" key="4">
    <source>
        <dbReference type="Proteomes" id="UP001280121"/>
    </source>
</evidence>
<feature type="domain" description="Ubiquitin-like" evidence="2">
    <location>
        <begin position="74"/>
        <end position="120"/>
    </location>
</feature>
<sequence length="120" mass="13390">MRAKSATDERSQMWRRCGNKGQVDGDGRVGLGAALTRRKSKIKVEGFGSVSLEMMESSRAQTSTRSQLNTEEDINVYMKVMKTVAMKVKKSETVRNLKALFCEKEGTSEGVKDLFFSGEQ</sequence>
<dbReference type="EMBL" id="JANJYI010000006">
    <property type="protein sequence ID" value="KAK2643685.1"/>
    <property type="molecule type" value="Genomic_DNA"/>
</dbReference>
<comment type="caution">
    <text evidence="3">The sequence shown here is derived from an EMBL/GenBank/DDBJ whole genome shotgun (WGS) entry which is preliminary data.</text>
</comment>
<dbReference type="Proteomes" id="UP001280121">
    <property type="component" value="Unassembled WGS sequence"/>
</dbReference>
<dbReference type="PROSITE" id="PS50053">
    <property type="entry name" value="UBIQUITIN_2"/>
    <property type="match status" value="1"/>
</dbReference>
<proteinExistence type="predicted"/>
<feature type="region of interest" description="Disordered" evidence="1">
    <location>
        <begin position="1"/>
        <end position="21"/>
    </location>
</feature>
<name>A0AAD9TWS3_9ROSI</name>
<dbReference type="Gene3D" id="3.10.20.90">
    <property type="entry name" value="Phosphatidylinositol 3-kinase Catalytic Subunit, Chain A, domain 1"/>
    <property type="match status" value="1"/>
</dbReference>
<dbReference type="AlphaFoldDB" id="A0AAD9TWS3"/>
<reference evidence="3" key="1">
    <citation type="journal article" date="2023" name="Plant J.">
        <title>Genome sequences and population genomics provide insights into the demographic history, inbreeding, and mutation load of two 'living fossil' tree species of Dipteronia.</title>
        <authorList>
            <person name="Feng Y."/>
            <person name="Comes H.P."/>
            <person name="Chen J."/>
            <person name="Zhu S."/>
            <person name="Lu R."/>
            <person name="Zhang X."/>
            <person name="Li P."/>
            <person name="Qiu J."/>
            <person name="Olsen K.M."/>
            <person name="Qiu Y."/>
        </authorList>
    </citation>
    <scope>NUCLEOTIDE SEQUENCE</scope>
    <source>
        <strain evidence="3">KIB01</strain>
    </source>
</reference>
<dbReference type="CDD" id="cd17039">
    <property type="entry name" value="Ubl_ubiquitin_like"/>
    <property type="match status" value="1"/>
</dbReference>
<dbReference type="SUPFAM" id="SSF54236">
    <property type="entry name" value="Ubiquitin-like"/>
    <property type="match status" value="1"/>
</dbReference>
<protein>
    <recommendedName>
        <fullName evidence="2">Ubiquitin-like domain-containing protein</fullName>
    </recommendedName>
</protein>
<keyword evidence="4" id="KW-1185">Reference proteome</keyword>
<evidence type="ECO:0000313" key="3">
    <source>
        <dbReference type="EMBL" id="KAK2643685.1"/>
    </source>
</evidence>